<comment type="subcellular location">
    <subcellularLocation>
        <location evidence="1 7">Cell membrane</location>
        <topology evidence="1 7">Multi-pass membrane protein</topology>
    </subcellularLocation>
</comment>
<keyword evidence="2 7" id="KW-1003">Cell membrane</keyword>
<keyword evidence="5 7" id="KW-1133">Transmembrane helix</keyword>
<dbReference type="InterPro" id="IPR023679">
    <property type="entry name" value="UPF0761_bac"/>
</dbReference>
<dbReference type="NCBIfam" id="TIGR00765">
    <property type="entry name" value="yihY_not_rbn"/>
    <property type="match status" value="1"/>
</dbReference>
<gene>
    <name evidence="8" type="ORF">SMD31_20830</name>
</gene>
<keyword evidence="6 7" id="KW-0472">Membrane</keyword>
<dbReference type="PANTHER" id="PTHR30213:SF0">
    <property type="entry name" value="UPF0761 MEMBRANE PROTEIN YIHY"/>
    <property type="match status" value="1"/>
</dbReference>
<feature type="transmembrane region" description="Helical" evidence="7">
    <location>
        <begin position="37"/>
        <end position="63"/>
    </location>
</feature>
<feature type="transmembrane region" description="Helical" evidence="7">
    <location>
        <begin position="143"/>
        <end position="167"/>
    </location>
</feature>
<dbReference type="Pfam" id="PF03631">
    <property type="entry name" value="Virul_fac_BrkB"/>
    <property type="match status" value="1"/>
</dbReference>
<feature type="transmembrane region" description="Helical" evidence="7">
    <location>
        <begin position="187"/>
        <end position="205"/>
    </location>
</feature>
<dbReference type="PANTHER" id="PTHR30213">
    <property type="entry name" value="INNER MEMBRANE PROTEIN YHJD"/>
    <property type="match status" value="1"/>
</dbReference>
<dbReference type="EMBL" id="JAXCLX010000004">
    <property type="protein sequence ID" value="MDY0874397.1"/>
    <property type="molecule type" value="Genomic_DNA"/>
</dbReference>
<evidence type="ECO:0000256" key="5">
    <source>
        <dbReference type="ARBA" id="ARBA00022989"/>
    </source>
</evidence>
<keyword evidence="4 7" id="KW-0812">Transmembrane</keyword>
<evidence type="ECO:0000256" key="3">
    <source>
        <dbReference type="ARBA" id="ARBA00022519"/>
    </source>
</evidence>
<sequence>MPAADRARAIAVRAKGATMSFVPYVWRRFQADGCTGVASGLSYTSLLAIVPTLAIGLAMFAAFPPLRDLRDDFIIILAQNLAPDLANVVNDYLGTFINNAGGTSVAGVIGIGVTAILLINTIQTAFDKIWGVVNARNKLHRFPVYWAIITLGPLLFGASLSISTYVFSLANKGEFYGLSAGLKIVTAILPFLLETAGFTLFYRLIPTRPVRLVDAGIGAITAAVLFEILKRGFGLYLQFFGSYQVVYGALATVPIFLIWTYLVWVTVLIGAEIAAALPEWRSGRRQVGETLRRGDMLSLSLGTFAELAKAHSHGAGIRTEQLVHSLAADPGRLVWLLDTLKSHRLIAKSDNGRWILARDLSTFTIHDVCHHLGIALGETLEEVVPLVDPLMRRIAETEKAALDETVAAALKSIDAI</sequence>
<comment type="caution">
    <text evidence="8">The sequence shown here is derived from an EMBL/GenBank/DDBJ whole genome shotgun (WGS) entry which is preliminary data.</text>
</comment>
<dbReference type="InterPro" id="IPR017039">
    <property type="entry name" value="Virul_fac_BrkB"/>
</dbReference>
<name>A0ABU5E4V4_9PROT</name>
<reference evidence="8 9" key="1">
    <citation type="journal article" date="2013" name="Antonie Van Leeuwenhoek">
        <title>Dongia rigui sp. nov., isolated from freshwater of a large wetland in Korea.</title>
        <authorList>
            <person name="Baik K.S."/>
            <person name="Hwang Y.M."/>
            <person name="Choi J.S."/>
            <person name="Kwon J."/>
            <person name="Seong C.N."/>
        </authorList>
    </citation>
    <scope>NUCLEOTIDE SEQUENCE [LARGE SCALE GENOMIC DNA]</scope>
    <source>
        <strain evidence="8 9">04SU4-P</strain>
    </source>
</reference>
<dbReference type="Proteomes" id="UP001271769">
    <property type="component" value="Unassembled WGS sequence"/>
</dbReference>
<evidence type="ECO:0000256" key="2">
    <source>
        <dbReference type="ARBA" id="ARBA00022475"/>
    </source>
</evidence>
<feature type="transmembrane region" description="Helical" evidence="7">
    <location>
        <begin position="249"/>
        <end position="277"/>
    </location>
</feature>
<dbReference type="RefSeq" id="WP_320502864.1">
    <property type="nucleotide sequence ID" value="NZ_JAXCLX010000004.1"/>
</dbReference>
<evidence type="ECO:0000256" key="7">
    <source>
        <dbReference type="HAMAP-Rule" id="MF_00672"/>
    </source>
</evidence>
<accession>A0ABU5E4V4</accession>
<evidence type="ECO:0000256" key="6">
    <source>
        <dbReference type="ARBA" id="ARBA00023136"/>
    </source>
</evidence>
<keyword evidence="3" id="KW-0997">Cell inner membrane</keyword>
<evidence type="ECO:0000256" key="1">
    <source>
        <dbReference type="ARBA" id="ARBA00004651"/>
    </source>
</evidence>
<dbReference type="HAMAP" id="MF_00672">
    <property type="entry name" value="UPF0761"/>
    <property type="match status" value="1"/>
</dbReference>
<protein>
    <recommendedName>
        <fullName evidence="7">UPF0761 membrane protein SMD31_20830</fullName>
    </recommendedName>
</protein>
<keyword evidence="9" id="KW-1185">Reference proteome</keyword>
<feature type="transmembrane region" description="Helical" evidence="7">
    <location>
        <begin position="100"/>
        <end position="122"/>
    </location>
</feature>
<evidence type="ECO:0000256" key="4">
    <source>
        <dbReference type="ARBA" id="ARBA00022692"/>
    </source>
</evidence>
<proteinExistence type="inferred from homology"/>
<feature type="transmembrane region" description="Helical" evidence="7">
    <location>
        <begin position="212"/>
        <end position="229"/>
    </location>
</feature>
<evidence type="ECO:0000313" key="9">
    <source>
        <dbReference type="Proteomes" id="UP001271769"/>
    </source>
</evidence>
<organism evidence="8 9">
    <name type="scientific">Dongia rigui</name>
    <dbReference type="NCBI Taxonomy" id="940149"/>
    <lineage>
        <taxon>Bacteria</taxon>
        <taxon>Pseudomonadati</taxon>
        <taxon>Pseudomonadota</taxon>
        <taxon>Alphaproteobacteria</taxon>
        <taxon>Rhodospirillales</taxon>
        <taxon>Dongiaceae</taxon>
        <taxon>Dongia</taxon>
    </lineage>
</organism>
<evidence type="ECO:0000313" key="8">
    <source>
        <dbReference type="EMBL" id="MDY0874397.1"/>
    </source>
</evidence>
<comment type="similarity">
    <text evidence="7">Belongs to the UPF0761 family.</text>
</comment>